<dbReference type="EMBL" id="JAKEKT020000017">
    <property type="protein sequence ID" value="KAL1646026.1"/>
    <property type="molecule type" value="Genomic_DNA"/>
</dbReference>
<reference evidence="1 2" key="1">
    <citation type="journal article" date="2023" name="Plant Dis.">
        <title>First Report of Diplodia intermedia Causing Canker and Dieback Diseases on Apple Trees in Canada.</title>
        <authorList>
            <person name="Ellouze W."/>
            <person name="Ilyukhin E."/>
            <person name="Sulman M."/>
            <person name="Ali S."/>
        </authorList>
    </citation>
    <scope>NUCLEOTIDE SEQUENCE [LARGE SCALE GENOMIC DNA]</scope>
    <source>
        <strain evidence="1 2">M45-28</strain>
    </source>
</reference>
<evidence type="ECO:0000313" key="1">
    <source>
        <dbReference type="EMBL" id="KAL1646026.1"/>
    </source>
</evidence>
<keyword evidence="2" id="KW-1185">Reference proteome</keyword>
<name>A0ABR3TW98_9PEZI</name>
<accession>A0ABR3TW98</accession>
<protein>
    <submittedName>
        <fullName evidence="1">Uncharacterized protein</fullName>
    </submittedName>
</protein>
<organism evidence="1 2">
    <name type="scientific">Diplodia intermedia</name>
    <dbReference type="NCBI Taxonomy" id="856260"/>
    <lineage>
        <taxon>Eukaryota</taxon>
        <taxon>Fungi</taxon>
        <taxon>Dikarya</taxon>
        <taxon>Ascomycota</taxon>
        <taxon>Pezizomycotina</taxon>
        <taxon>Dothideomycetes</taxon>
        <taxon>Dothideomycetes incertae sedis</taxon>
        <taxon>Botryosphaeriales</taxon>
        <taxon>Botryosphaeriaceae</taxon>
        <taxon>Diplodia</taxon>
    </lineage>
</organism>
<proteinExistence type="predicted"/>
<evidence type="ECO:0000313" key="2">
    <source>
        <dbReference type="Proteomes" id="UP001521184"/>
    </source>
</evidence>
<comment type="caution">
    <text evidence="1">The sequence shown here is derived from an EMBL/GenBank/DDBJ whole genome shotgun (WGS) entry which is preliminary data.</text>
</comment>
<sequence>MATVRDRNREEIEKVKAMLHDQLHDQLHDELSDISTLIRKKETSIRHLEEAIARRDAIDKELAETRVERGKQIYKAISSVVDNSSGTSKVKAPIQDKCTKMLKATSECVFTAFDKWSKIMHTAIEKTYLERSLLATLMKEFGEQLDEDDDDEGMTRLALWLSENWKNEKSDMEKETEQRLREVLKTVILQ</sequence>
<gene>
    <name evidence="1" type="ORF">SLS58_003446</name>
</gene>
<dbReference type="Proteomes" id="UP001521184">
    <property type="component" value="Unassembled WGS sequence"/>
</dbReference>